<sequence>MSPKNQKKQNPDAIAIQLIGIASLGNYCVAYDLKDGSVWKKFDLPRAIYKNGDWATIFKLLTKECPPNIVKSVFVNMLAGVKVPNYDVWVVRVKKQAIKYGYSNFCWSTNLVLRMVLVLLEAKKKGKKYEIGDCIVLADYLLMPFGTSWCHIYILKRQEIGWDVVDGDLAEMDKFLPPDFQHYGCYTQ</sequence>
<organism evidence="1 2">
    <name type="scientific">Panagrolaimus sp. JU765</name>
    <dbReference type="NCBI Taxonomy" id="591449"/>
    <lineage>
        <taxon>Eukaryota</taxon>
        <taxon>Metazoa</taxon>
        <taxon>Ecdysozoa</taxon>
        <taxon>Nematoda</taxon>
        <taxon>Chromadorea</taxon>
        <taxon>Rhabditida</taxon>
        <taxon>Tylenchina</taxon>
        <taxon>Panagrolaimomorpha</taxon>
        <taxon>Panagrolaimoidea</taxon>
        <taxon>Panagrolaimidae</taxon>
        <taxon>Panagrolaimus</taxon>
    </lineage>
</organism>
<accession>A0AC34Q8P1</accession>
<dbReference type="Proteomes" id="UP000887576">
    <property type="component" value="Unplaced"/>
</dbReference>
<proteinExistence type="predicted"/>
<evidence type="ECO:0000313" key="1">
    <source>
        <dbReference type="Proteomes" id="UP000887576"/>
    </source>
</evidence>
<reference evidence="2" key="1">
    <citation type="submission" date="2022-11" db="UniProtKB">
        <authorList>
            <consortium name="WormBaseParasite"/>
        </authorList>
    </citation>
    <scope>IDENTIFICATION</scope>
</reference>
<dbReference type="WBParaSite" id="JU765_v2.g13955.t1">
    <property type="protein sequence ID" value="JU765_v2.g13955.t1"/>
    <property type="gene ID" value="JU765_v2.g13955"/>
</dbReference>
<protein>
    <submittedName>
        <fullName evidence="2">Uncharacterized protein</fullName>
    </submittedName>
</protein>
<name>A0AC34Q8P1_9BILA</name>
<evidence type="ECO:0000313" key="2">
    <source>
        <dbReference type="WBParaSite" id="JU765_v2.g13955.t1"/>
    </source>
</evidence>